<dbReference type="InterPro" id="IPR002126">
    <property type="entry name" value="Cadherin-like_dom"/>
</dbReference>
<keyword evidence="9" id="KW-0472">Membrane</keyword>
<dbReference type="GO" id="GO:0007163">
    <property type="term" value="P:establishment or maintenance of cell polarity"/>
    <property type="evidence" value="ECO:0007669"/>
    <property type="project" value="UniProtKB-ARBA"/>
</dbReference>
<dbReference type="InterPro" id="IPR015919">
    <property type="entry name" value="Cadherin-like_sf"/>
</dbReference>
<evidence type="ECO:0000256" key="10">
    <source>
        <dbReference type="ARBA" id="ARBA00023157"/>
    </source>
</evidence>
<keyword evidence="5" id="KW-0677">Repeat</keyword>
<dbReference type="InterPro" id="IPR050971">
    <property type="entry name" value="Cadherin-domain_protein"/>
</dbReference>
<dbReference type="GO" id="GO:0007424">
    <property type="term" value="P:open tracheal system development"/>
    <property type="evidence" value="ECO:0007669"/>
    <property type="project" value="UniProtKB-ARBA"/>
</dbReference>
<dbReference type="GO" id="GO:0001736">
    <property type="term" value="P:establishment of planar polarity"/>
    <property type="evidence" value="ECO:0007669"/>
    <property type="project" value="UniProtKB-ARBA"/>
</dbReference>
<feature type="domain" description="Cadherin" evidence="12">
    <location>
        <begin position="119"/>
        <end position="197"/>
    </location>
</feature>
<accession>A0A6H5FXE4</accession>
<keyword evidence="6 11" id="KW-0106">Calcium</keyword>
<evidence type="ECO:0000256" key="1">
    <source>
        <dbReference type="ARBA" id="ARBA00004370"/>
    </source>
</evidence>
<evidence type="ECO:0000259" key="12">
    <source>
        <dbReference type="PROSITE" id="PS50268"/>
    </source>
</evidence>
<dbReference type="GO" id="GO:0030855">
    <property type="term" value="P:epithelial cell differentiation"/>
    <property type="evidence" value="ECO:0007669"/>
    <property type="project" value="UniProtKB-ARBA"/>
</dbReference>
<dbReference type="Gene3D" id="2.60.40.60">
    <property type="entry name" value="Cadherins"/>
    <property type="match status" value="4"/>
</dbReference>
<dbReference type="Proteomes" id="UP000479000">
    <property type="component" value="Unassembled WGS sequence"/>
</dbReference>
<evidence type="ECO:0000313" key="14">
    <source>
        <dbReference type="EMBL" id="CAB0015484.1"/>
    </source>
</evidence>
<dbReference type="PANTHER" id="PTHR24025:SF23">
    <property type="entry name" value="NEURAL-CADHERIN"/>
    <property type="match status" value="1"/>
</dbReference>
<dbReference type="PRINTS" id="PR00205">
    <property type="entry name" value="CADHERIN"/>
</dbReference>
<dbReference type="GO" id="GO:0005911">
    <property type="term" value="C:cell-cell junction"/>
    <property type="evidence" value="ECO:0007669"/>
    <property type="project" value="TreeGrafter"/>
</dbReference>
<evidence type="ECO:0000256" key="3">
    <source>
        <dbReference type="ARBA" id="ARBA00022692"/>
    </source>
</evidence>
<keyword evidence="8" id="KW-1133">Transmembrane helix</keyword>
<evidence type="ECO:0000313" key="15">
    <source>
        <dbReference type="Proteomes" id="UP000479000"/>
    </source>
</evidence>
<keyword evidence="15" id="KW-1185">Reference proteome</keyword>
<dbReference type="PANTHER" id="PTHR24025">
    <property type="entry name" value="DESMOGLEIN FAMILY MEMBER"/>
    <property type="match status" value="1"/>
</dbReference>
<dbReference type="GO" id="GO:0005886">
    <property type="term" value="C:plasma membrane"/>
    <property type="evidence" value="ECO:0007669"/>
    <property type="project" value="InterPro"/>
</dbReference>
<evidence type="ECO:0000256" key="8">
    <source>
        <dbReference type="ARBA" id="ARBA00022989"/>
    </source>
</evidence>
<proteinExistence type="predicted"/>
<evidence type="ECO:0000256" key="9">
    <source>
        <dbReference type="ARBA" id="ARBA00023136"/>
    </source>
</evidence>
<dbReference type="SUPFAM" id="SSF49313">
    <property type="entry name" value="Cadherin-like"/>
    <property type="match status" value="3"/>
</dbReference>
<name>A0A6H5FXE4_9HEMI</name>
<evidence type="ECO:0000256" key="11">
    <source>
        <dbReference type="PROSITE-ProRule" id="PRU00043"/>
    </source>
</evidence>
<evidence type="ECO:0000256" key="2">
    <source>
        <dbReference type="ARBA" id="ARBA00022536"/>
    </source>
</evidence>
<reference evidence="13 15" key="1">
    <citation type="submission" date="2020-02" db="EMBL/GenBank/DDBJ databases">
        <authorList>
            <person name="Ferguson B K."/>
        </authorList>
    </citation>
    <scope>NUCLEOTIDE SEQUENCE [LARGE SCALE GENOMIC DNA]</scope>
</reference>
<evidence type="ECO:0000256" key="6">
    <source>
        <dbReference type="ARBA" id="ARBA00022837"/>
    </source>
</evidence>
<keyword evidence="3" id="KW-0812">Transmembrane</keyword>
<dbReference type="Pfam" id="PF00028">
    <property type="entry name" value="Cadherin"/>
    <property type="match status" value="1"/>
</dbReference>
<gene>
    <name evidence="14" type="ORF">NTEN_LOCUS19824</name>
    <name evidence="13" type="ORF">NTEN_LOCUS897</name>
</gene>
<keyword evidence="2" id="KW-0245">EGF-like domain</keyword>
<feature type="domain" description="Cadherin" evidence="12">
    <location>
        <begin position="3"/>
        <end position="118"/>
    </location>
</feature>
<dbReference type="CDD" id="cd11304">
    <property type="entry name" value="Cadherin_repeat"/>
    <property type="match status" value="3"/>
</dbReference>
<dbReference type="GO" id="GO:0007156">
    <property type="term" value="P:homophilic cell adhesion via plasma membrane adhesion molecules"/>
    <property type="evidence" value="ECO:0007669"/>
    <property type="project" value="InterPro"/>
</dbReference>
<protein>
    <recommendedName>
        <fullName evidence="12">Cadherin domain-containing protein</fullName>
    </recommendedName>
</protein>
<dbReference type="GO" id="GO:0005509">
    <property type="term" value="F:calcium ion binding"/>
    <property type="evidence" value="ECO:0007669"/>
    <property type="project" value="UniProtKB-UniRule"/>
</dbReference>
<comment type="subcellular location">
    <subcellularLocation>
        <location evidence="1">Membrane</location>
    </subcellularLocation>
</comment>
<dbReference type="OrthoDB" id="26203at2759"/>
<evidence type="ECO:0000256" key="4">
    <source>
        <dbReference type="ARBA" id="ARBA00022729"/>
    </source>
</evidence>
<evidence type="ECO:0000256" key="7">
    <source>
        <dbReference type="ARBA" id="ARBA00022889"/>
    </source>
</evidence>
<keyword evidence="7" id="KW-0130">Cell adhesion</keyword>
<dbReference type="PROSITE" id="PS00232">
    <property type="entry name" value="CADHERIN_1"/>
    <property type="match status" value="2"/>
</dbReference>
<dbReference type="SMART" id="SM00112">
    <property type="entry name" value="CA"/>
    <property type="match status" value="2"/>
</dbReference>
<keyword evidence="4" id="KW-0732">Signal</keyword>
<dbReference type="InterPro" id="IPR020894">
    <property type="entry name" value="Cadherin_CS"/>
</dbReference>
<organism evidence="13 15">
    <name type="scientific">Nesidiocoris tenuis</name>
    <dbReference type="NCBI Taxonomy" id="355587"/>
    <lineage>
        <taxon>Eukaryota</taxon>
        <taxon>Metazoa</taxon>
        <taxon>Ecdysozoa</taxon>
        <taxon>Arthropoda</taxon>
        <taxon>Hexapoda</taxon>
        <taxon>Insecta</taxon>
        <taxon>Pterygota</taxon>
        <taxon>Neoptera</taxon>
        <taxon>Paraneoptera</taxon>
        <taxon>Hemiptera</taxon>
        <taxon>Heteroptera</taxon>
        <taxon>Panheteroptera</taxon>
        <taxon>Cimicomorpha</taxon>
        <taxon>Miridae</taxon>
        <taxon>Dicyphina</taxon>
        <taxon>Nesidiocoris</taxon>
    </lineage>
</organism>
<evidence type="ECO:0000256" key="5">
    <source>
        <dbReference type="ARBA" id="ARBA00022737"/>
    </source>
</evidence>
<evidence type="ECO:0000313" key="13">
    <source>
        <dbReference type="EMBL" id="CAA9994077.1"/>
    </source>
</evidence>
<dbReference type="AlphaFoldDB" id="A0A6H5FXE4"/>
<dbReference type="EMBL" id="CADCXU010029160">
    <property type="protein sequence ID" value="CAB0015484.1"/>
    <property type="molecule type" value="Genomic_DNA"/>
</dbReference>
<dbReference type="FunFam" id="2.60.40.60:FF:000013">
    <property type="entry name" value="Cadherin EGF LAG seven-pass G-type receptor"/>
    <property type="match status" value="1"/>
</dbReference>
<dbReference type="PROSITE" id="PS50268">
    <property type="entry name" value="CADHERIN_2"/>
    <property type="match status" value="2"/>
</dbReference>
<dbReference type="EMBL" id="CADCXU010001653">
    <property type="protein sequence ID" value="CAA9994077.1"/>
    <property type="molecule type" value="Genomic_DNA"/>
</dbReference>
<keyword evidence="10" id="KW-1015">Disulfide bond</keyword>
<sequence>MDVHYFRITATSDDGPIPARTATTTLQINVGDVNDHPPVFESSTNSAGGSTAALSESAPVGSVVAQLRATDMDIGINAQVYTIVARASDLAQPLDSRLTSTVSLVVRVMDENDNYPQFGERTVSVNLPEETPSLSNPVITHIKATDADAGQNGALRFAIIGGNTQGQFAIDSQSGEVTLVKPLDYEAIRSYRLVIRAQGTSIGLKFRA</sequence>